<evidence type="ECO:0000256" key="6">
    <source>
        <dbReference type="ARBA" id="ARBA00022837"/>
    </source>
</evidence>
<proteinExistence type="inferred from homology"/>
<evidence type="ECO:0000256" key="3">
    <source>
        <dbReference type="ARBA" id="ARBA00022723"/>
    </source>
</evidence>
<evidence type="ECO:0000256" key="4">
    <source>
        <dbReference type="ARBA" id="ARBA00022729"/>
    </source>
</evidence>
<evidence type="ECO:0000256" key="5">
    <source>
        <dbReference type="ARBA" id="ARBA00022801"/>
    </source>
</evidence>
<evidence type="ECO:0000256" key="7">
    <source>
        <dbReference type="SAM" id="SignalP"/>
    </source>
</evidence>
<dbReference type="InterPro" id="IPR035874">
    <property type="entry name" value="IDS"/>
</dbReference>
<feature type="signal peptide" evidence="7">
    <location>
        <begin position="1"/>
        <end position="21"/>
    </location>
</feature>
<dbReference type="EMBL" id="CAAHFG010000001">
    <property type="protein sequence ID" value="VGO13325.1"/>
    <property type="molecule type" value="Genomic_DNA"/>
</dbReference>
<dbReference type="PANTHER" id="PTHR45953:SF1">
    <property type="entry name" value="IDURONATE 2-SULFATASE"/>
    <property type="match status" value="1"/>
</dbReference>
<evidence type="ECO:0000256" key="2">
    <source>
        <dbReference type="ARBA" id="ARBA00008779"/>
    </source>
</evidence>
<evidence type="ECO:0000313" key="9">
    <source>
        <dbReference type="EMBL" id="VGO13325.1"/>
    </source>
</evidence>
<evidence type="ECO:0000313" key="10">
    <source>
        <dbReference type="Proteomes" id="UP000366872"/>
    </source>
</evidence>
<keyword evidence="6" id="KW-0106">Calcium</keyword>
<dbReference type="Gene3D" id="3.40.720.10">
    <property type="entry name" value="Alkaline Phosphatase, subunit A"/>
    <property type="match status" value="1"/>
</dbReference>
<dbReference type="CDD" id="cd16030">
    <property type="entry name" value="iduronate-2-sulfatase"/>
    <property type="match status" value="1"/>
</dbReference>
<dbReference type="AlphaFoldDB" id="A0A6C2U0C7"/>
<accession>A0A6C2U0C7</accession>
<dbReference type="RefSeq" id="WP_136078902.1">
    <property type="nucleotide sequence ID" value="NZ_CAAHFG010000001.1"/>
</dbReference>
<keyword evidence="10" id="KW-1185">Reference proteome</keyword>
<keyword evidence="3" id="KW-0479">Metal-binding</keyword>
<dbReference type="InterPro" id="IPR000917">
    <property type="entry name" value="Sulfatase_N"/>
</dbReference>
<keyword evidence="4 7" id="KW-0732">Signal</keyword>
<comment type="cofactor">
    <cofactor evidence="1">
        <name>Ca(2+)</name>
        <dbReference type="ChEBI" id="CHEBI:29108"/>
    </cofactor>
</comment>
<dbReference type="PANTHER" id="PTHR45953">
    <property type="entry name" value="IDURONATE 2-SULFATASE"/>
    <property type="match status" value="1"/>
</dbReference>
<dbReference type="GO" id="GO:0005737">
    <property type="term" value="C:cytoplasm"/>
    <property type="evidence" value="ECO:0007669"/>
    <property type="project" value="TreeGrafter"/>
</dbReference>
<dbReference type="Proteomes" id="UP000366872">
    <property type="component" value="Unassembled WGS sequence"/>
</dbReference>
<reference evidence="9 10" key="1">
    <citation type="submission" date="2019-04" db="EMBL/GenBank/DDBJ databases">
        <authorList>
            <person name="Van Vliet M D."/>
        </authorList>
    </citation>
    <scope>NUCLEOTIDE SEQUENCE [LARGE SCALE GENOMIC DNA]</scope>
    <source>
        <strain evidence="9 10">F1</strain>
    </source>
</reference>
<name>A0A6C2U0C7_PONDE</name>
<sequence>MNKKIGVYLCLSVVLLSVVRAAEKPMNVLMIAVDDLNDWVGFLGGHPQAKTPNMDRLAAQGMVFENAQCAASVCNPSRAATMSGIAPYVSGVYGNGDFMRDSAVLKNAVTLPRYFSNHGYTSMVRGKIFHHPSGDWADPQSWDIFSDPRTDKRPVPIGQTTDMSPYKDMKVSNQLAVGGGVPIGWKGTMEPKETTADYQNALWAAQWLTDSAKQETPQPFFLACGIFRPHLPWNVPLEYYARFELDKTRLPPIKDDDLADIPGQSPSKEYTYALENGLREEAAWAYLANCAYADDCVGVILDALEKSPYRDNTIVVLWGDHGWHLGEKQRYKKFTLWEESARMPFLIKVPGMTPGRTVCPVGLIDLYPTLVELCGLPEKDGLSGRSIVPVLENPVAEWAHPAITTMGAGNHSLRTERWRYIVRQGGPEELYDHNNDPQEWTNLANNPEFAEVKARLKTFVPKAVAKEVEREEYVHPGIHHNKGKKGRLVPEFSQEVTEYTFTFKGDNVRWNYEGEARSVKINGQETRERSIRNPGTVTIEVIDKGGVKTTYTIKQSK</sequence>
<evidence type="ECO:0000259" key="8">
    <source>
        <dbReference type="Pfam" id="PF00884"/>
    </source>
</evidence>
<gene>
    <name evidence="9" type="primary">betC_33</name>
    <name evidence="9" type="ORF">PDESU_01881</name>
</gene>
<feature type="domain" description="Sulfatase N-terminal" evidence="8">
    <location>
        <begin position="27"/>
        <end position="375"/>
    </location>
</feature>
<feature type="chain" id="PRO_5028981612" evidence="7">
    <location>
        <begin position="22"/>
        <end position="557"/>
    </location>
</feature>
<dbReference type="Pfam" id="PF00884">
    <property type="entry name" value="Sulfatase"/>
    <property type="match status" value="1"/>
</dbReference>
<protein>
    <submittedName>
        <fullName evidence="9">Choline-sulfatase</fullName>
    </submittedName>
</protein>
<evidence type="ECO:0000256" key="1">
    <source>
        <dbReference type="ARBA" id="ARBA00001913"/>
    </source>
</evidence>
<keyword evidence="5" id="KW-0378">Hydrolase</keyword>
<dbReference type="GO" id="GO:0004423">
    <property type="term" value="F:iduronate-2-sulfatase activity"/>
    <property type="evidence" value="ECO:0007669"/>
    <property type="project" value="InterPro"/>
</dbReference>
<comment type="similarity">
    <text evidence="2">Belongs to the sulfatase family.</text>
</comment>
<dbReference type="InterPro" id="IPR017850">
    <property type="entry name" value="Alkaline_phosphatase_core_sf"/>
</dbReference>
<dbReference type="SUPFAM" id="SSF53649">
    <property type="entry name" value="Alkaline phosphatase-like"/>
    <property type="match status" value="1"/>
</dbReference>
<organism evidence="9 10">
    <name type="scientific">Pontiella desulfatans</name>
    <dbReference type="NCBI Taxonomy" id="2750659"/>
    <lineage>
        <taxon>Bacteria</taxon>
        <taxon>Pseudomonadati</taxon>
        <taxon>Kiritimatiellota</taxon>
        <taxon>Kiritimatiellia</taxon>
        <taxon>Kiritimatiellales</taxon>
        <taxon>Pontiellaceae</taxon>
        <taxon>Pontiella</taxon>
    </lineage>
</organism>
<dbReference type="GO" id="GO:0046872">
    <property type="term" value="F:metal ion binding"/>
    <property type="evidence" value="ECO:0007669"/>
    <property type="project" value="UniProtKB-KW"/>
</dbReference>